<dbReference type="STRING" id="318456.GCA_001455895_00066"/>
<dbReference type="GO" id="GO:0002161">
    <property type="term" value="F:aminoacyl-tRNA deacylase activity"/>
    <property type="evidence" value="ECO:0007669"/>
    <property type="project" value="InterPro"/>
</dbReference>
<dbReference type="Proteomes" id="UP000240728">
    <property type="component" value="Unassembled WGS sequence"/>
</dbReference>
<comment type="caution">
    <text evidence="2">The sequence shown here is derived from an EMBL/GenBank/DDBJ whole genome shotgun (WGS) entry which is preliminary data.</text>
</comment>
<accession>A0A2T3KKJ9</accession>
<evidence type="ECO:0000313" key="5">
    <source>
        <dbReference type="Proteomes" id="UP000241426"/>
    </source>
</evidence>
<dbReference type="OrthoDB" id="9786549at2"/>
<dbReference type="CDD" id="cd04332">
    <property type="entry name" value="YbaK_like"/>
    <property type="match status" value="1"/>
</dbReference>
<dbReference type="RefSeq" id="WP_036790781.1">
    <property type="nucleotide sequence ID" value="NZ_JAUZMX010000002.1"/>
</dbReference>
<keyword evidence="4" id="KW-1185">Reference proteome</keyword>
<name>A0A2T3KKJ9_9GAMM</name>
<protein>
    <recommendedName>
        <fullName evidence="1">YbaK/aminoacyl-tRNA synthetase-associated domain-containing protein</fullName>
    </recommendedName>
</protein>
<evidence type="ECO:0000313" key="4">
    <source>
        <dbReference type="Proteomes" id="UP000240728"/>
    </source>
</evidence>
<reference evidence="4 5" key="1">
    <citation type="submission" date="2018-01" db="EMBL/GenBank/DDBJ databases">
        <title>Whole genome sequencing of Histamine producing bacteria.</title>
        <authorList>
            <person name="Butler K."/>
        </authorList>
    </citation>
    <scope>NUCLEOTIDE SEQUENCE [LARGE SCALE GENOMIC DNA]</scope>
    <source>
        <strain evidence="3 4">A1-4</strain>
        <strain evidence="2 5">FS-7.2</strain>
    </source>
</reference>
<evidence type="ECO:0000313" key="2">
    <source>
        <dbReference type="EMBL" id="PSV00032.1"/>
    </source>
</evidence>
<dbReference type="Gene3D" id="3.90.960.10">
    <property type="entry name" value="YbaK/aminoacyl-tRNA synthetase-associated domain"/>
    <property type="match status" value="1"/>
</dbReference>
<organism evidence="2 5">
    <name type="scientific">Photobacterium kishitanii</name>
    <dbReference type="NCBI Taxonomy" id="318456"/>
    <lineage>
        <taxon>Bacteria</taxon>
        <taxon>Pseudomonadati</taxon>
        <taxon>Pseudomonadota</taxon>
        <taxon>Gammaproteobacteria</taxon>
        <taxon>Vibrionales</taxon>
        <taxon>Vibrionaceae</taxon>
        <taxon>Photobacterium</taxon>
    </lineage>
</organism>
<gene>
    <name evidence="3" type="ORF">C0W53_05210</name>
    <name evidence="2" type="ORF">C9J27_07255</name>
</gene>
<dbReference type="EMBL" id="PYNF01000004">
    <property type="protein sequence ID" value="PSV00032.1"/>
    <property type="molecule type" value="Genomic_DNA"/>
</dbReference>
<dbReference type="Proteomes" id="UP000241426">
    <property type="component" value="Unassembled WGS sequence"/>
</dbReference>
<dbReference type="EMBL" id="PYOZ01000002">
    <property type="protein sequence ID" value="PSX46329.1"/>
    <property type="molecule type" value="Genomic_DNA"/>
</dbReference>
<accession>A0A0B7JD98</accession>
<evidence type="ECO:0000313" key="3">
    <source>
        <dbReference type="EMBL" id="PSX46329.1"/>
    </source>
</evidence>
<dbReference type="SUPFAM" id="SSF55826">
    <property type="entry name" value="YbaK/ProRS associated domain"/>
    <property type="match status" value="1"/>
</dbReference>
<feature type="domain" description="YbaK/aminoacyl-tRNA synthetase-associated" evidence="1">
    <location>
        <begin position="33"/>
        <end position="137"/>
    </location>
</feature>
<dbReference type="InterPro" id="IPR007214">
    <property type="entry name" value="YbaK/aa-tRNA-synth-assoc-dom"/>
</dbReference>
<dbReference type="GeneID" id="29945423"/>
<dbReference type="Pfam" id="PF04073">
    <property type="entry name" value="tRNA_edit"/>
    <property type="match status" value="1"/>
</dbReference>
<evidence type="ECO:0000259" key="1">
    <source>
        <dbReference type="Pfam" id="PF04073"/>
    </source>
</evidence>
<proteinExistence type="predicted"/>
<dbReference type="AlphaFoldDB" id="A0A2T3KKJ9"/>
<dbReference type="InterPro" id="IPR036754">
    <property type="entry name" value="YbaK/aa-tRNA-synt-asso_dom_sf"/>
</dbReference>
<sequence>MAISTRLNEYLQQNHIDYQKVYHYHTEDSLGNAATSGIPPKMVAKAVLLLDHEGRKVMAVLAADKKINLAVLNHEFNAEYHLLDEKEVYRLFSDCEKGAIPPIGSAYNIAVIYDQQLDDLDNIYIEAGDHQTLLRLDHYAFTEIMKNAKHIHFSKTVYH</sequence>